<protein>
    <recommendedName>
        <fullName evidence="1 9">Tyrosine--tRNA ligase</fullName>
        <ecNumber evidence="1 9">6.1.1.1</ecNumber>
    </recommendedName>
    <alternativeName>
        <fullName evidence="7 9">Tyrosyl-tRNA synthetase</fullName>
    </alternativeName>
</protein>
<dbReference type="OrthoDB" id="337870at2759"/>
<dbReference type="InterPro" id="IPR014729">
    <property type="entry name" value="Rossmann-like_a/b/a_fold"/>
</dbReference>
<dbReference type="GeneID" id="11469344"/>
<dbReference type="GO" id="GO:0005739">
    <property type="term" value="C:mitochondrion"/>
    <property type="evidence" value="ECO:0007669"/>
    <property type="project" value="EnsemblFungi"/>
</dbReference>
<dbReference type="eggNOG" id="KOG2623">
    <property type="taxonomic scope" value="Eukaryota"/>
</dbReference>
<evidence type="ECO:0000256" key="9">
    <source>
        <dbReference type="RuleBase" id="RU361234"/>
    </source>
</evidence>
<evidence type="ECO:0000256" key="3">
    <source>
        <dbReference type="ARBA" id="ARBA00022741"/>
    </source>
</evidence>
<name>G8JVQ7_ERECY</name>
<keyword evidence="2 9" id="KW-0436">Ligase</keyword>
<dbReference type="EC" id="6.1.1.1" evidence="1 9"/>
<dbReference type="Pfam" id="PF00579">
    <property type="entry name" value="tRNA-synt_1b"/>
    <property type="match status" value="1"/>
</dbReference>
<keyword evidence="4 9" id="KW-0067">ATP-binding</keyword>
<comment type="similarity">
    <text evidence="9">Belongs to the class-I aminoacyl-tRNA synthetase family.</text>
</comment>
<dbReference type="GO" id="GO:0004831">
    <property type="term" value="F:tyrosine-tRNA ligase activity"/>
    <property type="evidence" value="ECO:0007669"/>
    <property type="project" value="UniProtKB-EC"/>
</dbReference>
<evidence type="ECO:0000256" key="2">
    <source>
        <dbReference type="ARBA" id="ARBA00022598"/>
    </source>
</evidence>
<dbReference type="GO" id="GO:0005524">
    <property type="term" value="F:ATP binding"/>
    <property type="evidence" value="ECO:0007669"/>
    <property type="project" value="UniProtKB-KW"/>
</dbReference>
<dbReference type="PANTHER" id="PTHR11766">
    <property type="entry name" value="TYROSYL-TRNA SYNTHETASE"/>
    <property type="match status" value="1"/>
</dbReference>
<organism evidence="10 11">
    <name type="scientific">Eremothecium cymbalariae (strain CBS 270.75 / DBVPG 7215 / KCTC 17166 / NRRL Y-17582)</name>
    <name type="common">Yeast</name>
    <dbReference type="NCBI Taxonomy" id="931890"/>
    <lineage>
        <taxon>Eukaryota</taxon>
        <taxon>Fungi</taxon>
        <taxon>Dikarya</taxon>
        <taxon>Ascomycota</taxon>
        <taxon>Saccharomycotina</taxon>
        <taxon>Saccharomycetes</taxon>
        <taxon>Saccharomycetales</taxon>
        <taxon>Saccharomycetaceae</taxon>
        <taxon>Eremothecium</taxon>
    </lineage>
</organism>
<dbReference type="Proteomes" id="UP000006790">
    <property type="component" value="Chromosome 7"/>
</dbReference>
<keyword evidence="6 9" id="KW-0030">Aminoacyl-tRNA synthetase</keyword>
<comment type="catalytic activity">
    <reaction evidence="8 9">
        <text>tRNA(Tyr) + L-tyrosine + ATP = L-tyrosyl-tRNA(Tyr) + AMP + diphosphate + H(+)</text>
        <dbReference type="Rhea" id="RHEA:10220"/>
        <dbReference type="Rhea" id="RHEA-COMP:9706"/>
        <dbReference type="Rhea" id="RHEA-COMP:9707"/>
        <dbReference type="ChEBI" id="CHEBI:15378"/>
        <dbReference type="ChEBI" id="CHEBI:30616"/>
        <dbReference type="ChEBI" id="CHEBI:33019"/>
        <dbReference type="ChEBI" id="CHEBI:58315"/>
        <dbReference type="ChEBI" id="CHEBI:78442"/>
        <dbReference type="ChEBI" id="CHEBI:78536"/>
        <dbReference type="ChEBI" id="CHEBI:456215"/>
        <dbReference type="EC" id="6.1.1.1"/>
    </reaction>
</comment>
<evidence type="ECO:0000256" key="6">
    <source>
        <dbReference type="ARBA" id="ARBA00023146"/>
    </source>
</evidence>
<dbReference type="RefSeq" id="XP_003647739.1">
    <property type="nucleotide sequence ID" value="XM_003647691.1"/>
</dbReference>
<dbReference type="Gene3D" id="3.40.50.620">
    <property type="entry name" value="HUPs"/>
    <property type="match status" value="1"/>
</dbReference>
<dbReference type="InterPro" id="IPR024088">
    <property type="entry name" value="Tyr-tRNA-ligase_bac-type"/>
</dbReference>
<dbReference type="InParanoid" id="G8JVQ7"/>
<sequence>MLAQVLKVRRLLNFGCRWNSSLFVQESLLDALKERGLLQHISEPKQILDRQIRNGDRIKLYCGVDPTAQSLHLGNLIPFMILLHFYVRGHDVVPLVGGATGMVGDPSGRSTERKEMALSARRENVAKISGQLSTFFENGWKYYQSRVPKELQNERGSVINTDNYEWWKDVNMLEFLSKYGRHIRVQSMLSRDSVSSRLKSQDGLGFNEFTYQILQAFDFYHLYKTKGVSVQVGGTDQWGNITAGIDLIKRLEGNQDKQPAFGMTVPLLTTSTGEKFGKSAGNALFIDSKINSSFQIYQFFVNTNDEDITKFLKMFTMLSMPSIVSIIKEHQLQPQLRLAQRRLATEVVDLIHGIGCGHDAEIASDILFGNINRSFSAAELIRIFQNARILQQSSLGIPLSELVMKLLDSSKAEAKRKLAQGSIYLGISKTKVIDDLIDLNPYLIDEKVLIIRIGKRRCHIVEFK</sequence>
<dbReference type="KEGG" id="erc:Ecym_7069"/>
<dbReference type="CDD" id="cd00805">
    <property type="entry name" value="TyrRS_core"/>
    <property type="match status" value="1"/>
</dbReference>
<dbReference type="GO" id="GO:0070184">
    <property type="term" value="P:mitochondrial tyrosyl-tRNA aminoacylation"/>
    <property type="evidence" value="ECO:0007669"/>
    <property type="project" value="EnsemblFungi"/>
</dbReference>
<dbReference type="FunFam" id="1.10.240.10:FF:000001">
    <property type="entry name" value="Tyrosine--tRNA ligase"/>
    <property type="match status" value="1"/>
</dbReference>
<dbReference type="InterPro" id="IPR002307">
    <property type="entry name" value="Tyr-tRNA-ligase"/>
</dbReference>
<evidence type="ECO:0000256" key="8">
    <source>
        <dbReference type="ARBA" id="ARBA00048248"/>
    </source>
</evidence>
<dbReference type="NCBIfam" id="TIGR00234">
    <property type="entry name" value="tyrS"/>
    <property type="match status" value="1"/>
</dbReference>
<reference evidence="11" key="1">
    <citation type="journal article" date="2012" name="G3 (Bethesda)">
        <title>Pichia sorbitophila, an interspecies yeast hybrid reveals early steps of genome resolution following polyploidization.</title>
        <authorList>
            <person name="Leh Louis V."/>
            <person name="Despons L."/>
            <person name="Friedrich A."/>
            <person name="Martin T."/>
            <person name="Durrens P."/>
            <person name="Casaregola S."/>
            <person name="Neuveglise C."/>
            <person name="Fairhead C."/>
            <person name="Marck C."/>
            <person name="Cruz J.A."/>
            <person name="Straub M.L."/>
            <person name="Kugler V."/>
            <person name="Sacerdot C."/>
            <person name="Uzunov Z."/>
            <person name="Thierry A."/>
            <person name="Weiss S."/>
            <person name="Bleykasten C."/>
            <person name="De Montigny J."/>
            <person name="Jacques N."/>
            <person name="Jung P."/>
            <person name="Lemaire M."/>
            <person name="Mallet S."/>
            <person name="Morel G."/>
            <person name="Richard G.F."/>
            <person name="Sarkar A."/>
            <person name="Savel G."/>
            <person name="Schacherer J."/>
            <person name="Seret M.L."/>
            <person name="Talla E."/>
            <person name="Samson G."/>
            <person name="Jubin C."/>
            <person name="Poulain J."/>
            <person name="Vacherie B."/>
            <person name="Barbe V."/>
            <person name="Pelletier E."/>
            <person name="Sherman D.J."/>
            <person name="Westhof E."/>
            <person name="Weissenbach J."/>
            <person name="Baret P.V."/>
            <person name="Wincker P."/>
            <person name="Gaillardin C."/>
            <person name="Dujon B."/>
            <person name="Souciet J.L."/>
        </authorList>
    </citation>
    <scope>NUCLEOTIDE SEQUENCE [LARGE SCALE GENOMIC DNA]</scope>
    <source>
        <strain evidence="11">CBS 270.75 / DBVPG 7215 / KCTC 17166 / NRRL Y-17582</strain>
    </source>
</reference>
<dbReference type="InterPro" id="IPR002305">
    <property type="entry name" value="aa-tRNA-synth_Ic"/>
</dbReference>
<evidence type="ECO:0000256" key="4">
    <source>
        <dbReference type="ARBA" id="ARBA00022840"/>
    </source>
</evidence>
<keyword evidence="3 9" id="KW-0547">Nucleotide-binding</keyword>
<dbReference type="PANTHER" id="PTHR11766:SF0">
    <property type="entry name" value="TYROSINE--TRNA LIGASE, MITOCHONDRIAL"/>
    <property type="match status" value="1"/>
</dbReference>
<keyword evidence="5 9" id="KW-0648">Protein biosynthesis</keyword>
<dbReference type="HOGENOM" id="CLU_024003_0_0_1"/>
<dbReference type="GO" id="GO:0003723">
    <property type="term" value="F:RNA binding"/>
    <property type="evidence" value="ECO:0007669"/>
    <property type="project" value="InterPro"/>
</dbReference>
<accession>G8JVQ7</accession>
<dbReference type="FunCoup" id="G8JVQ7">
    <property type="interactions" value="651"/>
</dbReference>
<dbReference type="Gene3D" id="1.10.240.10">
    <property type="entry name" value="Tyrosyl-Transfer RNA Synthetase"/>
    <property type="match status" value="1"/>
</dbReference>
<evidence type="ECO:0000256" key="1">
    <source>
        <dbReference type="ARBA" id="ARBA00013160"/>
    </source>
</evidence>
<dbReference type="Gene3D" id="3.10.290.10">
    <property type="entry name" value="RNA-binding S4 domain"/>
    <property type="match status" value="1"/>
</dbReference>
<keyword evidence="11" id="KW-1185">Reference proteome</keyword>
<evidence type="ECO:0000313" key="10">
    <source>
        <dbReference type="EMBL" id="AET40922.1"/>
    </source>
</evidence>
<evidence type="ECO:0000313" key="11">
    <source>
        <dbReference type="Proteomes" id="UP000006790"/>
    </source>
</evidence>
<dbReference type="AlphaFoldDB" id="G8JVQ7"/>
<evidence type="ECO:0000256" key="7">
    <source>
        <dbReference type="ARBA" id="ARBA00033323"/>
    </source>
</evidence>
<dbReference type="SUPFAM" id="SSF52374">
    <property type="entry name" value="Nucleotidylyl transferase"/>
    <property type="match status" value="1"/>
</dbReference>
<dbReference type="OMA" id="YMMAKDS"/>
<proteinExistence type="inferred from homology"/>
<dbReference type="STRING" id="931890.G8JVQ7"/>
<dbReference type="InterPro" id="IPR001412">
    <property type="entry name" value="aa-tRNA-synth_I_CS"/>
</dbReference>
<evidence type="ECO:0000256" key="5">
    <source>
        <dbReference type="ARBA" id="ARBA00022917"/>
    </source>
</evidence>
<dbReference type="EMBL" id="CP002503">
    <property type="protein sequence ID" value="AET40922.1"/>
    <property type="molecule type" value="Genomic_DNA"/>
</dbReference>
<gene>
    <name evidence="10" type="ordered locus">Ecym_7069</name>
</gene>
<dbReference type="PROSITE" id="PS00178">
    <property type="entry name" value="AA_TRNA_LIGASE_I"/>
    <property type="match status" value="1"/>
</dbReference>
<dbReference type="InterPro" id="IPR036986">
    <property type="entry name" value="S4_RNA-bd_sf"/>
</dbReference>
<dbReference type="PRINTS" id="PR01040">
    <property type="entry name" value="TRNASYNTHTYR"/>
</dbReference>
<dbReference type="SUPFAM" id="SSF55174">
    <property type="entry name" value="Alpha-L RNA-binding motif"/>
    <property type="match status" value="1"/>
</dbReference>
<dbReference type="GO" id="GO:0005829">
    <property type="term" value="C:cytosol"/>
    <property type="evidence" value="ECO:0007669"/>
    <property type="project" value="TreeGrafter"/>
</dbReference>